<sequence length="764" mass="82711" precursor="true">MHQPTLSLWLRALLAALWLLLSSNAVNAQAPAPAAPPPAVQKPKVALVLSGGGARGLTHVGVLKVLEEMKVPVDMIVGTSMGAIIGGLYAAGMSADDLERELLKVDWGDVFERRVPRQLLSQRRKEEDFELSPVLEIGFRDGEFRLPTGAVSTRSLELLLRRYTLSTRLLATFDGLPTPFRAVATDMETGKAVVLDHGDLAAAMRASMSVPGVFAPLDLEGQILGDGGLVNNLPVDVARRMGADVIIAVNIGTPLAGRETLGSLLGITTQMVNILTEQNVQASIATLTPADLLIQPSLGKLTSADFEKAPELVKIGLDHARSVAEALRRFSADPAGYAQWQASRGMNAQAYAERMGQIKAVRFEGVPESRVEPLALALDTAPGQRVNVPQIEADLQKLSATGDYDRVDYRLERVRDNTDETLVIGLRENDWGPNYLRLGLDLRTDFDGRGDFNLLIGHNRHWFNDSGAEWRNRLQIGASLAAFSELYQPLGRANDSFVAGYVDASLKRLEVYGADGQALGTGTRQGLKLGADYGWPIGLLGRYGDLRLGVQLGLHKATPELVSREVDDSEVIATQKWRDVGVRAALISDQLDYANFPSSGYRFQSELAAGRRRLVSGGDDVSFNRLEMNGSTVHSWGAHTLNVGARFARATRVPVGAIDEFSLGGFQQLSGYRVGQVAGNYLLFGRLTYYQRLPWNVGVARALFAGGSLEGGNAWASRRDISIHGLRWGTSLFIGADTGMGPLYLSVVSAPKGYTGLYLFLGRP</sequence>
<organism evidence="9 10">
    <name type="scientific">Hydrogenophaga pseudoflava</name>
    <name type="common">Pseudomonas carboxydoflava</name>
    <dbReference type="NCBI Taxonomy" id="47421"/>
    <lineage>
        <taxon>Bacteria</taxon>
        <taxon>Pseudomonadati</taxon>
        <taxon>Pseudomonadota</taxon>
        <taxon>Betaproteobacteria</taxon>
        <taxon>Burkholderiales</taxon>
        <taxon>Comamonadaceae</taxon>
        <taxon>Hydrogenophaga</taxon>
    </lineage>
</organism>
<keyword evidence="2 6" id="KW-0378">Hydrolase</keyword>
<dbReference type="SUPFAM" id="SSF52151">
    <property type="entry name" value="FabD/lysophospholipase-like"/>
    <property type="match status" value="1"/>
</dbReference>
<feature type="short sequence motif" description="GXGXXG" evidence="6">
    <location>
        <begin position="51"/>
        <end position="56"/>
    </location>
</feature>
<dbReference type="InterPro" id="IPR000184">
    <property type="entry name" value="Bac_surfAg_D15"/>
</dbReference>
<feature type="chain" id="PRO_5020593064" evidence="7">
    <location>
        <begin position="29"/>
        <end position="764"/>
    </location>
</feature>
<evidence type="ECO:0000259" key="8">
    <source>
        <dbReference type="PROSITE" id="PS51635"/>
    </source>
</evidence>
<keyword evidence="10" id="KW-1185">Reference proteome</keyword>
<dbReference type="RefSeq" id="WP_079364380.1">
    <property type="nucleotide sequence ID" value="NZ_CP037867.1"/>
</dbReference>
<feature type="active site" description="Proton acceptor" evidence="6">
    <location>
        <position position="226"/>
    </location>
</feature>
<accession>A0A4P6WWB5</accession>
<evidence type="ECO:0000313" key="10">
    <source>
        <dbReference type="Proteomes" id="UP000293912"/>
    </source>
</evidence>
<dbReference type="PANTHER" id="PTHR14226">
    <property type="entry name" value="NEUROPATHY TARGET ESTERASE/SWISS CHEESE D.MELANOGASTER"/>
    <property type="match status" value="1"/>
</dbReference>
<dbReference type="Pfam" id="PF01103">
    <property type="entry name" value="Omp85"/>
    <property type="match status" value="1"/>
</dbReference>
<dbReference type="Pfam" id="PF01734">
    <property type="entry name" value="Patatin"/>
    <property type="match status" value="1"/>
</dbReference>
<dbReference type="GO" id="GO:0016042">
    <property type="term" value="P:lipid catabolic process"/>
    <property type="evidence" value="ECO:0007669"/>
    <property type="project" value="UniProtKB-UniRule"/>
</dbReference>
<evidence type="ECO:0000256" key="6">
    <source>
        <dbReference type="PROSITE-ProRule" id="PRU01161"/>
    </source>
</evidence>
<feature type="active site" description="Nucleophile" evidence="6">
    <location>
        <position position="80"/>
    </location>
</feature>
<evidence type="ECO:0000256" key="7">
    <source>
        <dbReference type="SAM" id="SignalP"/>
    </source>
</evidence>
<gene>
    <name evidence="9" type="primary">rssA2</name>
    <name evidence="9" type="ORF">HPF_03515</name>
</gene>
<dbReference type="GO" id="GO:0016787">
    <property type="term" value="F:hydrolase activity"/>
    <property type="evidence" value="ECO:0007669"/>
    <property type="project" value="UniProtKB-UniRule"/>
</dbReference>
<dbReference type="PROSITE" id="PS51635">
    <property type="entry name" value="PNPLA"/>
    <property type="match status" value="1"/>
</dbReference>
<proteinExistence type="predicted"/>
<dbReference type="InterPro" id="IPR002641">
    <property type="entry name" value="PNPLA_dom"/>
</dbReference>
<keyword evidence="5" id="KW-0472">Membrane</keyword>
<dbReference type="CDD" id="cd07205">
    <property type="entry name" value="Pat_PNPLA6_PNPLA7_NTE1_like"/>
    <property type="match status" value="1"/>
</dbReference>
<evidence type="ECO:0000256" key="2">
    <source>
        <dbReference type="ARBA" id="ARBA00022801"/>
    </source>
</evidence>
<protein>
    <submittedName>
        <fullName evidence="9">NTE family protein RssA</fullName>
    </submittedName>
</protein>
<keyword evidence="3 6" id="KW-0442">Lipid degradation</keyword>
<evidence type="ECO:0000313" key="9">
    <source>
        <dbReference type="EMBL" id="QBM26736.1"/>
    </source>
</evidence>
<dbReference type="AlphaFoldDB" id="A0A4P6WWB5"/>
<keyword evidence="4 6" id="KW-0443">Lipid metabolism</keyword>
<name>A0A4P6WWB5_HYDPS</name>
<evidence type="ECO:0000256" key="4">
    <source>
        <dbReference type="ARBA" id="ARBA00023098"/>
    </source>
</evidence>
<dbReference type="Gene3D" id="3.40.1090.10">
    <property type="entry name" value="Cytosolic phospholipase A2 catalytic domain"/>
    <property type="match status" value="2"/>
</dbReference>
<dbReference type="PANTHER" id="PTHR14226:SF29">
    <property type="entry name" value="NEUROPATHY TARGET ESTERASE SWS"/>
    <property type="match status" value="1"/>
</dbReference>
<feature type="short sequence motif" description="GXSXG" evidence="6">
    <location>
        <begin position="78"/>
        <end position="82"/>
    </location>
</feature>
<evidence type="ECO:0000256" key="1">
    <source>
        <dbReference type="ARBA" id="ARBA00004370"/>
    </source>
</evidence>
<dbReference type="InterPro" id="IPR016035">
    <property type="entry name" value="Acyl_Trfase/lysoPLipase"/>
</dbReference>
<feature type="domain" description="PNPLA" evidence="8">
    <location>
        <begin position="47"/>
        <end position="239"/>
    </location>
</feature>
<keyword evidence="7" id="KW-0732">Signal</keyword>
<comment type="subcellular location">
    <subcellularLocation>
        <location evidence="1">Membrane</location>
    </subcellularLocation>
</comment>
<dbReference type="GO" id="GO:0019867">
    <property type="term" value="C:outer membrane"/>
    <property type="evidence" value="ECO:0007669"/>
    <property type="project" value="InterPro"/>
</dbReference>
<reference evidence="9 10" key="1">
    <citation type="submission" date="2019-03" db="EMBL/GenBank/DDBJ databases">
        <authorList>
            <person name="Sebastian G."/>
            <person name="Baumann P."/>
            <person name="Ruckert C."/>
            <person name="Kalinowski J."/>
            <person name="Nebel B."/>
            <person name="Takors R."/>
            <person name="Blombach B."/>
        </authorList>
    </citation>
    <scope>NUCLEOTIDE SEQUENCE [LARGE SCALE GENOMIC DNA]</scope>
    <source>
        <strain evidence="9 10">DSM 1084</strain>
    </source>
</reference>
<dbReference type="EMBL" id="CP037867">
    <property type="protein sequence ID" value="QBM26736.1"/>
    <property type="molecule type" value="Genomic_DNA"/>
</dbReference>
<dbReference type="Proteomes" id="UP000293912">
    <property type="component" value="Chromosome"/>
</dbReference>
<dbReference type="KEGG" id="hpse:HPF_03515"/>
<evidence type="ECO:0000256" key="5">
    <source>
        <dbReference type="ARBA" id="ARBA00023136"/>
    </source>
</evidence>
<dbReference type="InterPro" id="IPR050301">
    <property type="entry name" value="NTE"/>
</dbReference>
<evidence type="ECO:0000256" key="3">
    <source>
        <dbReference type="ARBA" id="ARBA00022963"/>
    </source>
</evidence>
<feature type="short sequence motif" description="DGA/G" evidence="6">
    <location>
        <begin position="226"/>
        <end position="228"/>
    </location>
</feature>
<feature type="signal peptide" evidence="7">
    <location>
        <begin position="1"/>
        <end position="28"/>
    </location>
</feature>